<evidence type="ECO:0000313" key="1">
    <source>
        <dbReference type="EMBL" id="RDC62009.1"/>
    </source>
</evidence>
<comment type="caution">
    <text evidence="1">The sequence shown here is derived from an EMBL/GenBank/DDBJ whole genome shotgun (WGS) entry which is preliminary data.</text>
</comment>
<dbReference type="RefSeq" id="WP_115371516.1">
    <property type="nucleotide sequence ID" value="NZ_QASA01000001.1"/>
</dbReference>
<protein>
    <recommendedName>
        <fullName evidence="3">Surface carbohydrate biosynthesis protein</fullName>
    </recommendedName>
</protein>
<dbReference type="Proteomes" id="UP000253919">
    <property type="component" value="Unassembled WGS sequence"/>
</dbReference>
<evidence type="ECO:0008006" key="3">
    <source>
        <dbReference type="Google" id="ProtNLM"/>
    </source>
</evidence>
<reference evidence="1 2" key="1">
    <citation type="submission" date="2018-04" db="EMBL/GenBank/DDBJ databases">
        <title>Adhaeribacter sp. HMF7616 genome sequencing and assembly.</title>
        <authorList>
            <person name="Kang H."/>
            <person name="Kang J."/>
            <person name="Cha I."/>
            <person name="Kim H."/>
            <person name="Joh K."/>
        </authorList>
    </citation>
    <scope>NUCLEOTIDE SEQUENCE [LARGE SCALE GENOMIC DNA]</scope>
    <source>
        <strain evidence="1 2">HMF7616</strain>
    </source>
</reference>
<organism evidence="1 2">
    <name type="scientific">Adhaeribacter pallidiroseus</name>
    <dbReference type="NCBI Taxonomy" id="2072847"/>
    <lineage>
        <taxon>Bacteria</taxon>
        <taxon>Pseudomonadati</taxon>
        <taxon>Bacteroidota</taxon>
        <taxon>Cytophagia</taxon>
        <taxon>Cytophagales</taxon>
        <taxon>Hymenobacteraceae</taxon>
        <taxon>Adhaeribacter</taxon>
    </lineage>
</organism>
<dbReference type="InterPro" id="IPR043148">
    <property type="entry name" value="TagF_C"/>
</dbReference>
<dbReference type="EMBL" id="QASA01000001">
    <property type="protein sequence ID" value="RDC62009.1"/>
    <property type="molecule type" value="Genomic_DNA"/>
</dbReference>
<dbReference type="OrthoDB" id="863394at2"/>
<dbReference type="SUPFAM" id="SSF53756">
    <property type="entry name" value="UDP-Glycosyltransferase/glycogen phosphorylase"/>
    <property type="match status" value="1"/>
</dbReference>
<keyword evidence="2" id="KW-1185">Reference proteome</keyword>
<gene>
    <name evidence="1" type="ORF">AHMF7616_00599</name>
</gene>
<proteinExistence type="predicted"/>
<sequence>MRYNKLISVYADILHLRFTDTFALLPAHAINAISPVNVFARLFRVMGYTAGRLVLPLFLPVKNKENITGKIWLYVVSKNNYESLQFVQSYLPEAVFVAGQNKEIGMYNTQVNRLSTRRKILYYFKFWPLLRGLYQLKGKRALRFFDLIFVATGYYELSVRYLKKYRPQAIIFANDHNTDARALLLAAKVAGIPTIYIQHASVSTSFPPLTFDLSLLEGQDSLDKYRACGPITGEVQLIGMPKADLFLKKKNQQTVINNIGVCANIIDELDAIAQLLTCLTQEFPGKVISFRPHPGDTRDFKFIFKINAAIIFSDARREPAFAFLIKQDALIAADSSIHLEAVMLNVFSIYFRLEKSHFISDYYGYVQHGLVEKAADLDQLISILKKHEQQKPNVSERARYYNAVMGTEYEGRSHELALRSIRSFLHKTSPK</sequence>
<dbReference type="Gene3D" id="3.40.50.12580">
    <property type="match status" value="1"/>
</dbReference>
<evidence type="ECO:0000313" key="2">
    <source>
        <dbReference type="Proteomes" id="UP000253919"/>
    </source>
</evidence>
<dbReference type="AlphaFoldDB" id="A0A369QGI7"/>
<name>A0A369QGI7_9BACT</name>
<accession>A0A369QGI7</accession>